<dbReference type="Gene3D" id="3.90.550.10">
    <property type="entry name" value="Spore Coat Polysaccharide Biosynthesis Protein SpsA, Chain A"/>
    <property type="match status" value="1"/>
</dbReference>
<evidence type="ECO:0000259" key="7">
    <source>
        <dbReference type="Pfam" id="PF00535"/>
    </source>
</evidence>
<evidence type="ECO:0000256" key="1">
    <source>
        <dbReference type="ARBA" id="ARBA00004236"/>
    </source>
</evidence>
<keyword evidence="9" id="KW-1185">Reference proteome</keyword>
<keyword evidence="6" id="KW-0812">Transmembrane</keyword>
<dbReference type="PANTHER" id="PTHR43646:SF2">
    <property type="entry name" value="GLYCOSYLTRANSFERASE 2-LIKE DOMAIN-CONTAINING PROTEIN"/>
    <property type="match status" value="1"/>
</dbReference>
<evidence type="ECO:0000313" key="9">
    <source>
        <dbReference type="Proteomes" id="UP000288892"/>
    </source>
</evidence>
<evidence type="ECO:0000256" key="2">
    <source>
        <dbReference type="ARBA" id="ARBA00022475"/>
    </source>
</evidence>
<comment type="subcellular location">
    <subcellularLocation>
        <location evidence="1">Cell membrane</location>
    </subcellularLocation>
</comment>
<dbReference type="InterPro" id="IPR029044">
    <property type="entry name" value="Nucleotide-diphossugar_trans"/>
</dbReference>
<comment type="caution">
    <text evidence="8">The sequence shown here is derived from an EMBL/GenBank/DDBJ whole genome shotgun (WGS) entry which is preliminary data.</text>
</comment>
<dbReference type="InterPro" id="IPR001173">
    <property type="entry name" value="Glyco_trans_2-like"/>
</dbReference>
<dbReference type="PANTHER" id="PTHR43646">
    <property type="entry name" value="GLYCOSYLTRANSFERASE"/>
    <property type="match status" value="1"/>
</dbReference>
<keyword evidence="5 6" id="KW-0472">Membrane</keyword>
<evidence type="ECO:0000256" key="3">
    <source>
        <dbReference type="ARBA" id="ARBA00022676"/>
    </source>
</evidence>
<accession>A0A444JFJ3</accession>
<keyword evidence="4 8" id="KW-0808">Transferase</keyword>
<evidence type="ECO:0000256" key="4">
    <source>
        <dbReference type="ARBA" id="ARBA00022679"/>
    </source>
</evidence>
<keyword evidence="3" id="KW-0328">Glycosyltransferase</keyword>
<dbReference type="GO" id="GO:0016757">
    <property type="term" value="F:glycosyltransferase activity"/>
    <property type="evidence" value="ECO:0007669"/>
    <property type="project" value="UniProtKB-KW"/>
</dbReference>
<proteinExistence type="predicted"/>
<keyword evidence="6" id="KW-1133">Transmembrane helix</keyword>
<dbReference type="Pfam" id="PF00535">
    <property type="entry name" value="Glycos_transf_2"/>
    <property type="match status" value="1"/>
</dbReference>
<feature type="transmembrane region" description="Helical" evidence="6">
    <location>
        <begin position="304"/>
        <end position="329"/>
    </location>
</feature>
<feature type="domain" description="Glycosyltransferase 2-like" evidence="7">
    <location>
        <begin position="47"/>
        <end position="165"/>
    </location>
</feature>
<reference evidence="8 9" key="1">
    <citation type="submission" date="2017-01" db="EMBL/GenBank/DDBJ databases">
        <title>The cable genome- insights into the physiology and evolution of filamentous bacteria capable of sulfide oxidation via long distance electron transfer.</title>
        <authorList>
            <person name="Schreiber L."/>
            <person name="Bjerg J.T."/>
            <person name="Boggild A."/>
            <person name="Van De Vossenberg J."/>
            <person name="Meysman F."/>
            <person name="Nielsen L.P."/>
            <person name="Schramm A."/>
            <person name="Kjeldsen K.U."/>
        </authorList>
    </citation>
    <scope>NUCLEOTIDE SEQUENCE [LARGE SCALE GENOMIC DNA]</scope>
    <source>
        <strain evidence="8">A5</strain>
    </source>
</reference>
<dbReference type="AlphaFoldDB" id="A0A444JFJ3"/>
<evidence type="ECO:0000256" key="6">
    <source>
        <dbReference type="SAM" id="Phobius"/>
    </source>
</evidence>
<dbReference type="EMBL" id="MTKS01000073">
    <property type="protein sequence ID" value="RWX51845.1"/>
    <property type="molecule type" value="Genomic_DNA"/>
</dbReference>
<name>A0A444JFJ3_9BACT</name>
<evidence type="ECO:0000313" key="8">
    <source>
        <dbReference type="EMBL" id="RWX51845.1"/>
    </source>
</evidence>
<dbReference type="Proteomes" id="UP000288892">
    <property type="component" value="Unassembled WGS sequence"/>
</dbReference>
<dbReference type="CDD" id="cd06423">
    <property type="entry name" value="CESA_like"/>
    <property type="match status" value="1"/>
</dbReference>
<evidence type="ECO:0000256" key="5">
    <source>
        <dbReference type="ARBA" id="ARBA00023136"/>
    </source>
</evidence>
<dbReference type="GO" id="GO:0005886">
    <property type="term" value="C:plasma membrane"/>
    <property type="evidence" value="ECO:0007669"/>
    <property type="project" value="UniProtKB-SubCell"/>
</dbReference>
<sequence>MSLLTLFLFCILVVALVVLRDVFLANRCMERLEHVQPLEGPHQPWVSVIIPACNEEDGIETALTSVLSLDYPNLEIIVLNDRSTDATPRILDRLADQHSRLRVVHITDLPAGWLGKNHALHLGAAQAKGEFLLFTDADVHFAPDTLRRSVARMINNRLDHLCLLFRMSAPNHLLSMLIADSLSALISLLKPWLVSRSDSRYFIGAGGFNMIRRSFYHSFGGHRPIRLCPADDVLLGRMAKASGGRCDCLNGGRFVSVEWYQSVGEMVRGLRKNTFALVDYRLDLLLAGVAAFTCFQILPLWGLFLADGFSCILCGAITAVNFLAMVLAVRAFEMDFRCLCWFPVTPYIKLYIIWHAVSATLIQGGIDWRGTFYSLEELKRHKVSVLPWVKLKKRPGDLS</sequence>
<keyword evidence="2" id="KW-1003">Cell membrane</keyword>
<feature type="transmembrane region" description="Helical" evidence="6">
    <location>
        <begin position="280"/>
        <end position="298"/>
    </location>
</feature>
<gene>
    <name evidence="8" type="ORF">VU01_10734</name>
</gene>
<dbReference type="SUPFAM" id="SSF53448">
    <property type="entry name" value="Nucleotide-diphospho-sugar transferases"/>
    <property type="match status" value="1"/>
</dbReference>
<protein>
    <submittedName>
        <fullName evidence="8">Glycosyltransferase, catalytic subunit of cellulose synthase and poly-beta-1,6-N-acetylglucosamine synthase</fullName>
    </submittedName>
</protein>
<organism evidence="8 9">
    <name type="scientific">Candidatus Electrothrix marina</name>
    <dbReference type="NCBI Taxonomy" id="1859130"/>
    <lineage>
        <taxon>Bacteria</taxon>
        <taxon>Pseudomonadati</taxon>
        <taxon>Thermodesulfobacteriota</taxon>
        <taxon>Desulfobulbia</taxon>
        <taxon>Desulfobulbales</taxon>
        <taxon>Desulfobulbaceae</taxon>
        <taxon>Candidatus Electrothrix</taxon>
    </lineage>
</organism>